<evidence type="ECO:0000313" key="1">
    <source>
        <dbReference type="EMBL" id="KAI6093019.1"/>
    </source>
</evidence>
<organism evidence="1 2">
    <name type="scientific">Hypoxylon rubiginosum</name>
    <dbReference type="NCBI Taxonomy" id="110542"/>
    <lineage>
        <taxon>Eukaryota</taxon>
        <taxon>Fungi</taxon>
        <taxon>Dikarya</taxon>
        <taxon>Ascomycota</taxon>
        <taxon>Pezizomycotina</taxon>
        <taxon>Sordariomycetes</taxon>
        <taxon>Xylariomycetidae</taxon>
        <taxon>Xylariales</taxon>
        <taxon>Hypoxylaceae</taxon>
        <taxon>Hypoxylon</taxon>
    </lineage>
</organism>
<accession>A0ACC0DJS5</accession>
<dbReference type="EMBL" id="MU394282">
    <property type="protein sequence ID" value="KAI6093019.1"/>
    <property type="molecule type" value="Genomic_DNA"/>
</dbReference>
<name>A0ACC0DJS5_9PEZI</name>
<evidence type="ECO:0000313" key="2">
    <source>
        <dbReference type="Proteomes" id="UP001497680"/>
    </source>
</evidence>
<gene>
    <name evidence="1" type="ORF">F4821DRAFT_114641</name>
</gene>
<sequence length="721" mass="82890">MDFEDFESYPTGYSPVEPVALETMDALGPDIVRRHVSPSQTVYEPLDPSRKEIRLVRVEPFPKSSEDSGLCCTVYKYSTLQQDLALPYYTLSYVWGPGEVEILINGQPRMITKNLASFLLHWRDLTWANDPVVYTDAENGEVGQPLRRIKVLLDLWIDALSINQDDIAERNSQVAAMAERYTGSECTIAWLGPKTSDSDRALSAVAAIHRCIKALNPKTRRPEDRFKYISQMHPSFFKAPNRGYEVNETWESIRNLFLRNSYWRRRWIFQELVLPVNILAYCGSTMVHVSAIFSLVQWLSDLRYYRGDPLECDSVLWARLSRGSNIEWLGLKNLSYINSTRNQREKSRPEITRDMDWHRLLHSTAFCFEATDPRDHLYANLGIVGVNASMRPQYELAVENVYVEYAKLYARSRGRLSFLREGNPCGSLKEGSHYLFVPTWAPNWDRLSKLAALTDLIKVIEDGEWHADGNPPQDFGQKWQFSGGNFGQILQAVGFGVGVASAIVIPRADVEDHSTYVFGDPFLEASFLLSRIMHHNSQYPAHQGKNSVDRLVINPLLNLAFLDGYLRYQREPVTYPEVDMIAELYLWRHFNKNVGSVFDDQLTRGTRNFNEPELEYFWKKMHKLAWDHEHLAVNDHRRLAYVHRHCLFLTKEGHVGWGPRSMKLGDVVTIIAGCEVPLVLRSVDDHWINLGPAFVPGIMQGETISRMGSSWKDNVRSFRLM</sequence>
<dbReference type="Proteomes" id="UP001497680">
    <property type="component" value="Unassembled WGS sequence"/>
</dbReference>
<proteinExistence type="predicted"/>
<reference evidence="1 2" key="1">
    <citation type="journal article" date="2022" name="New Phytol.">
        <title>Ecological generalism drives hyperdiversity of secondary metabolite gene clusters in xylarialean endophytes.</title>
        <authorList>
            <person name="Franco M.E.E."/>
            <person name="Wisecaver J.H."/>
            <person name="Arnold A.E."/>
            <person name="Ju Y.M."/>
            <person name="Slot J.C."/>
            <person name="Ahrendt S."/>
            <person name="Moore L.P."/>
            <person name="Eastman K.E."/>
            <person name="Scott K."/>
            <person name="Konkel Z."/>
            <person name="Mondo S.J."/>
            <person name="Kuo A."/>
            <person name="Hayes R.D."/>
            <person name="Haridas S."/>
            <person name="Andreopoulos B."/>
            <person name="Riley R."/>
            <person name="LaButti K."/>
            <person name="Pangilinan J."/>
            <person name="Lipzen A."/>
            <person name="Amirebrahimi M."/>
            <person name="Yan J."/>
            <person name="Adam C."/>
            <person name="Keymanesh K."/>
            <person name="Ng V."/>
            <person name="Louie K."/>
            <person name="Northen T."/>
            <person name="Drula E."/>
            <person name="Henrissat B."/>
            <person name="Hsieh H.M."/>
            <person name="Youens-Clark K."/>
            <person name="Lutzoni F."/>
            <person name="Miadlikowska J."/>
            <person name="Eastwood D.C."/>
            <person name="Hamelin R.C."/>
            <person name="Grigoriev I.V."/>
            <person name="U'Ren J.M."/>
        </authorList>
    </citation>
    <scope>NUCLEOTIDE SEQUENCE [LARGE SCALE GENOMIC DNA]</scope>
    <source>
        <strain evidence="1 2">ER1909</strain>
    </source>
</reference>
<protein>
    <submittedName>
        <fullName evidence="1">Heterokaryon incompatibility protein-domain-containing protein</fullName>
    </submittedName>
</protein>
<comment type="caution">
    <text evidence="1">The sequence shown here is derived from an EMBL/GenBank/DDBJ whole genome shotgun (WGS) entry which is preliminary data.</text>
</comment>
<keyword evidence="2" id="KW-1185">Reference proteome</keyword>